<feature type="transmembrane region" description="Helical" evidence="1">
    <location>
        <begin position="368"/>
        <end position="388"/>
    </location>
</feature>
<protein>
    <recommendedName>
        <fullName evidence="4">Glycosyltransferase RgtA/B/C/D-like domain-containing protein</fullName>
    </recommendedName>
</protein>
<sequence>MIKKNIFILIIILVLGAYLGIKAFDENGWDGWGFASAQVIISNEYWIRDGFVKNYFLQQIYPYSKITQYLDYPEFRNRPIDDLGGSISRGRIYYTHYPPLYLVPYFILQKIGITERALLRLFALSISLLALYFFYWFTKLVADKKIAIIASIYYGFSVTFLNYADSVQTPPWSALSMFLIMTLGILACNNFENPKKYRRYNLIIWGAYFISSLLSYDVTFYIFAYLVLLDILILKKFFWKKWLFWALAPILGFALQIIQNTWYLGLNDMVNDLSHVYANRTFRGIKNFVVGLIAPFYSMTSIKTVFVFKKTIVTLISATAIFGILLKFRQKIGLNFNYFKIVFVLTIAAVAQPFFINATGGWPYQGVLAAPFWGLLIGTASVFIINIFKQKKSDTYKTISFGILTATLLMLWSAQFYSTWAYAKEWPNNRPNQKVIDFSKTIQSMEPGKERVAFRIMPQDPIWKNQFPIFYFEYYLGMLKIDFASSHDLLIDFWWLRKTSKYPYYSFVIADNEMEIKNLRNEIKKTLPKKSISEIRNIQGQYVFVVSP</sequence>
<feature type="transmembrane region" description="Helical" evidence="1">
    <location>
        <begin position="117"/>
        <end position="137"/>
    </location>
</feature>
<feature type="transmembrane region" description="Helical" evidence="1">
    <location>
        <begin position="284"/>
        <end position="300"/>
    </location>
</feature>
<dbReference type="Proteomes" id="UP000176431">
    <property type="component" value="Unassembled WGS sequence"/>
</dbReference>
<keyword evidence="1" id="KW-0472">Membrane</keyword>
<keyword evidence="1" id="KW-1133">Transmembrane helix</keyword>
<organism evidence="2 3">
    <name type="scientific">Candidatus Azambacteria bacterium RIFCSPHIGHO2_01_FULL_40_24</name>
    <dbReference type="NCBI Taxonomy" id="1797301"/>
    <lineage>
        <taxon>Bacteria</taxon>
        <taxon>Candidatus Azamiibacteriota</taxon>
    </lineage>
</organism>
<feature type="transmembrane region" description="Helical" evidence="1">
    <location>
        <begin position="7"/>
        <end position="24"/>
    </location>
</feature>
<feature type="transmembrane region" description="Helical" evidence="1">
    <location>
        <begin position="338"/>
        <end position="356"/>
    </location>
</feature>
<accession>A0A1F5B430</accession>
<feature type="transmembrane region" description="Helical" evidence="1">
    <location>
        <begin position="306"/>
        <end position="326"/>
    </location>
</feature>
<dbReference type="EMBL" id="MEYK01000015">
    <property type="protein sequence ID" value="OGD25336.1"/>
    <property type="molecule type" value="Genomic_DNA"/>
</dbReference>
<feature type="transmembrane region" description="Helical" evidence="1">
    <location>
        <begin position="146"/>
        <end position="164"/>
    </location>
</feature>
<feature type="transmembrane region" description="Helical" evidence="1">
    <location>
        <begin position="400"/>
        <end position="423"/>
    </location>
</feature>
<evidence type="ECO:0008006" key="4">
    <source>
        <dbReference type="Google" id="ProtNLM"/>
    </source>
</evidence>
<evidence type="ECO:0000256" key="1">
    <source>
        <dbReference type="SAM" id="Phobius"/>
    </source>
</evidence>
<comment type="caution">
    <text evidence="2">The sequence shown here is derived from an EMBL/GenBank/DDBJ whole genome shotgun (WGS) entry which is preliminary data.</text>
</comment>
<gene>
    <name evidence="2" type="ORF">A2819_00450</name>
</gene>
<evidence type="ECO:0000313" key="3">
    <source>
        <dbReference type="Proteomes" id="UP000176431"/>
    </source>
</evidence>
<feature type="transmembrane region" description="Helical" evidence="1">
    <location>
        <begin position="242"/>
        <end position="263"/>
    </location>
</feature>
<keyword evidence="1" id="KW-0812">Transmembrane</keyword>
<proteinExistence type="predicted"/>
<dbReference type="AlphaFoldDB" id="A0A1F5B430"/>
<evidence type="ECO:0000313" key="2">
    <source>
        <dbReference type="EMBL" id="OGD25336.1"/>
    </source>
</evidence>
<name>A0A1F5B430_9BACT</name>
<reference evidence="2 3" key="1">
    <citation type="journal article" date="2016" name="Nat. Commun.">
        <title>Thousands of microbial genomes shed light on interconnected biogeochemical processes in an aquifer system.</title>
        <authorList>
            <person name="Anantharaman K."/>
            <person name="Brown C.T."/>
            <person name="Hug L.A."/>
            <person name="Sharon I."/>
            <person name="Castelle C.J."/>
            <person name="Probst A.J."/>
            <person name="Thomas B.C."/>
            <person name="Singh A."/>
            <person name="Wilkins M.J."/>
            <person name="Karaoz U."/>
            <person name="Brodie E.L."/>
            <person name="Williams K.H."/>
            <person name="Hubbard S.S."/>
            <person name="Banfield J.F."/>
        </authorList>
    </citation>
    <scope>NUCLEOTIDE SEQUENCE [LARGE SCALE GENOMIC DNA]</scope>
</reference>
<feature type="transmembrane region" description="Helical" evidence="1">
    <location>
        <begin position="170"/>
        <end position="188"/>
    </location>
</feature>